<evidence type="ECO:0000256" key="9">
    <source>
        <dbReference type="SAM" id="Phobius"/>
    </source>
</evidence>
<evidence type="ECO:0000259" key="10">
    <source>
        <dbReference type="Pfam" id="PF00361"/>
    </source>
</evidence>
<dbReference type="InterPro" id="IPR001750">
    <property type="entry name" value="ND/Mrp_TM"/>
</dbReference>
<dbReference type="GO" id="GO:0016020">
    <property type="term" value="C:membrane"/>
    <property type="evidence" value="ECO:0007669"/>
    <property type="project" value="UniProtKB-SubCell"/>
</dbReference>
<keyword evidence="8 9" id="KW-0472">Membrane</keyword>
<organism evidence="11 12">
    <name type="scientific">Populus tomentosa</name>
    <name type="common">Chinese white poplar</name>
    <dbReference type="NCBI Taxonomy" id="118781"/>
    <lineage>
        <taxon>Eukaryota</taxon>
        <taxon>Viridiplantae</taxon>
        <taxon>Streptophyta</taxon>
        <taxon>Embryophyta</taxon>
        <taxon>Tracheophyta</taxon>
        <taxon>Spermatophyta</taxon>
        <taxon>Magnoliopsida</taxon>
        <taxon>eudicotyledons</taxon>
        <taxon>Gunneridae</taxon>
        <taxon>Pentapetalae</taxon>
        <taxon>rosids</taxon>
        <taxon>fabids</taxon>
        <taxon>Malpighiales</taxon>
        <taxon>Salicaceae</taxon>
        <taxon>Saliceae</taxon>
        <taxon>Populus</taxon>
    </lineage>
</organism>
<evidence type="ECO:0000256" key="7">
    <source>
        <dbReference type="ARBA" id="ARBA00023027"/>
    </source>
</evidence>
<dbReference type="PANTHER" id="PTHR42829:SF2">
    <property type="entry name" value="NADH-UBIQUINONE OXIDOREDUCTASE CHAIN 5"/>
    <property type="match status" value="1"/>
</dbReference>
<feature type="transmembrane region" description="Helical" evidence="9">
    <location>
        <begin position="78"/>
        <end position="96"/>
    </location>
</feature>
<reference evidence="11" key="1">
    <citation type="journal article" date="2020" name="bioRxiv">
        <title>Hybrid origin of Populus tomentosa Carr. identified through genome sequencing and phylogenomic analysis.</title>
        <authorList>
            <person name="An X."/>
            <person name="Gao K."/>
            <person name="Chen Z."/>
            <person name="Li J."/>
            <person name="Yang X."/>
            <person name="Yang X."/>
            <person name="Zhou J."/>
            <person name="Guo T."/>
            <person name="Zhao T."/>
            <person name="Huang S."/>
            <person name="Miao D."/>
            <person name="Khan W.U."/>
            <person name="Rao P."/>
            <person name="Ye M."/>
            <person name="Lei B."/>
            <person name="Liao W."/>
            <person name="Wang J."/>
            <person name="Ji L."/>
            <person name="Li Y."/>
            <person name="Guo B."/>
            <person name="Mustafa N.S."/>
            <person name="Li S."/>
            <person name="Yun Q."/>
            <person name="Keller S.R."/>
            <person name="Mao J."/>
            <person name="Zhang R."/>
            <person name="Strauss S.H."/>
        </authorList>
    </citation>
    <scope>NUCLEOTIDE SEQUENCE</scope>
    <source>
        <strain evidence="11">GM15</strain>
        <tissue evidence="11">Leaf</tissue>
    </source>
</reference>
<dbReference type="GO" id="GO:0015990">
    <property type="term" value="P:electron transport coupled proton transport"/>
    <property type="evidence" value="ECO:0007669"/>
    <property type="project" value="TreeGrafter"/>
</dbReference>
<dbReference type="GO" id="GO:0003954">
    <property type="term" value="F:NADH dehydrogenase activity"/>
    <property type="evidence" value="ECO:0007669"/>
    <property type="project" value="TreeGrafter"/>
</dbReference>
<comment type="similarity">
    <text evidence="2">Belongs to the complex I subunit 5 family.</text>
</comment>
<dbReference type="AlphaFoldDB" id="A0A8X7XXD8"/>
<keyword evidence="3" id="KW-0813">Transport</keyword>
<evidence type="ECO:0000256" key="3">
    <source>
        <dbReference type="ARBA" id="ARBA00022448"/>
    </source>
</evidence>
<comment type="caution">
    <text evidence="11">The sequence shown here is derived from an EMBL/GenBank/DDBJ whole genome shotgun (WGS) entry which is preliminary data.</text>
</comment>
<geneLocation type="chloroplast" evidence="11"/>
<feature type="transmembrane region" description="Helical" evidence="9">
    <location>
        <begin position="7"/>
        <end position="28"/>
    </location>
</feature>
<keyword evidence="6 9" id="KW-1133">Transmembrane helix</keyword>
<evidence type="ECO:0000256" key="8">
    <source>
        <dbReference type="ARBA" id="ARBA00023136"/>
    </source>
</evidence>
<dbReference type="GO" id="GO:0008137">
    <property type="term" value="F:NADH dehydrogenase (ubiquinone) activity"/>
    <property type="evidence" value="ECO:0007669"/>
    <property type="project" value="InterPro"/>
</dbReference>
<dbReference type="OrthoDB" id="831889at2759"/>
<evidence type="ECO:0000256" key="5">
    <source>
        <dbReference type="ARBA" id="ARBA00022967"/>
    </source>
</evidence>
<evidence type="ECO:0000256" key="1">
    <source>
        <dbReference type="ARBA" id="ARBA00004141"/>
    </source>
</evidence>
<accession>A0A8X7XXD8</accession>
<dbReference type="EMBL" id="JAAWWB010002186">
    <property type="protein sequence ID" value="KAG6735400.1"/>
    <property type="molecule type" value="Genomic_DNA"/>
</dbReference>
<dbReference type="GO" id="GO:0009507">
    <property type="term" value="C:chloroplast"/>
    <property type="evidence" value="ECO:0007669"/>
    <property type="project" value="TreeGrafter"/>
</dbReference>
<feature type="domain" description="NADH:quinone oxidoreductase/Mrp antiporter transmembrane" evidence="10">
    <location>
        <begin position="1"/>
        <end position="87"/>
    </location>
</feature>
<evidence type="ECO:0000313" key="11">
    <source>
        <dbReference type="EMBL" id="KAG6735400.1"/>
    </source>
</evidence>
<feature type="transmembrane region" description="Helical" evidence="9">
    <location>
        <begin position="34"/>
        <end position="57"/>
    </location>
</feature>
<keyword evidence="7" id="KW-0520">NAD</keyword>
<dbReference type="GO" id="GO:0042773">
    <property type="term" value="P:ATP synthesis coupled electron transport"/>
    <property type="evidence" value="ECO:0007669"/>
    <property type="project" value="InterPro"/>
</dbReference>
<dbReference type="InterPro" id="IPR003945">
    <property type="entry name" value="NU5C-like"/>
</dbReference>
<keyword evidence="11" id="KW-0150">Chloroplast</keyword>
<dbReference type="PANTHER" id="PTHR42829">
    <property type="entry name" value="NADH-UBIQUINONE OXIDOREDUCTASE CHAIN 5"/>
    <property type="match status" value="1"/>
</dbReference>
<keyword evidence="12" id="KW-1185">Reference proteome</keyword>
<name>A0A8X7XXD8_POPTO</name>
<dbReference type="Proteomes" id="UP000886885">
    <property type="component" value="Chloroplast Pltd"/>
</dbReference>
<keyword evidence="11" id="KW-0934">Plastid</keyword>
<sequence length="193" mass="20197">MEGPTPISALIHAATMVAAGIFLVARLLPLFVVIPYIMKLIALIGIITVLLGATLAFAQKDIKRGLAYSTMSQLGYTMLALGSGSIIHSMEGIVGYSPDKSQNMVLMGGLTKHVPITKIAFLLGTLSLCGFSFSSEKREEEGSSSVDPSCSCLVPFVSGVVSISTSVSSSLSSVSEVSFSFLVKMGDGILPKE</sequence>
<evidence type="ECO:0000313" key="12">
    <source>
        <dbReference type="Proteomes" id="UP000886885"/>
    </source>
</evidence>
<keyword evidence="4 9" id="KW-0812">Transmembrane</keyword>
<proteinExistence type="inferred from homology"/>
<evidence type="ECO:0000256" key="4">
    <source>
        <dbReference type="ARBA" id="ARBA00022692"/>
    </source>
</evidence>
<dbReference type="Pfam" id="PF00361">
    <property type="entry name" value="Proton_antipo_M"/>
    <property type="match status" value="1"/>
</dbReference>
<gene>
    <name evidence="11" type="ORF">POTOM_062044</name>
</gene>
<keyword evidence="5" id="KW-1278">Translocase</keyword>
<protein>
    <recommendedName>
        <fullName evidence="10">NADH:quinone oxidoreductase/Mrp antiporter transmembrane domain-containing protein</fullName>
    </recommendedName>
</protein>
<evidence type="ECO:0000256" key="2">
    <source>
        <dbReference type="ARBA" id="ARBA00008200"/>
    </source>
</evidence>
<evidence type="ECO:0000256" key="6">
    <source>
        <dbReference type="ARBA" id="ARBA00022989"/>
    </source>
</evidence>
<comment type="subcellular location">
    <subcellularLocation>
        <location evidence="1">Membrane</location>
        <topology evidence="1">Multi-pass membrane protein</topology>
    </subcellularLocation>
</comment>